<evidence type="ECO:0000313" key="2">
    <source>
        <dbReference type="Proteomes" id="UP000281514"/>
    </source>
</evidence>
<dbReference type="RefSeq" id="WP_169338194.1">
    <property type="nucleotide sequence ID" value="NZ_BMNO01000216.1"/>
</dbReference>
<sequence>MGRKPIDSDALVLGLDLKRQNLRGLQRIYLQHTGAYYNGFEQIPGTIIDEFNLRPGPQCAQQAATCNDLQSKWPRPAIIAFFDRD</sequence>
<proteinExistence type="predicted"/>
<comment type="caution">
    <text evidence="1">The sequence shown here is derived from an EMBL/GenBank/DDBJ whole genome shotgun (WGS) entry which is preliminary data.</text>
</comment>
<dbReference type="Proteomes" id="UP000281514">
    <property type="component" value="Unassembled WGS sequence"/>
</dbReference>
<gene>
    <name evidence="1" type="ORF">ALP32_200366</name>
</gene>
<dbReference type="EMBL" id="RBTX01000324">
    <property type="protein sequence ID" value="RMU33939.1"/>
    <property type="molecule type" value="Genomic_DNA"/>
</dbReference>
<reference evidence="1 2" key="1">
    <citation type="submission" date="2018-08" db="EMBL/GenBank/DDBJ databases">
        <title>Recombination of ecologically and evolutionarily significant loci maintains genetic cohesion in the Pseudomonas syringae species complex.</title>
        <authorList>
            <person name="Dillon M."/>
            <person name="Thakur S."/>
            <person name="Almeida R.N.D."/>
            <person name="Weir B.S."/>
            <person name="Guttman D.S."/>
        </authorList>
    </citation>
    <scope>NUCLEOTIDE SEQUENCE [LARGE SCALE GENOMIC DNA]</scope>
    <source>
        <strain evidence="1 2">ICMP 9749</strain>
    </source>
</reference>
<organism evidence="1 2">
    <name type="scientific">Pseudomonas avellanae</name>
    <dbReference type="NCBI Taxonomy" id="46257"/>
    <lineage>
        <taxon>Bacteria</taxon>
        <taxon>Pseudomonadati</taxon>
        <taxon>Pseudomonadota</taxon>
        <taxon>Gammaproteobacteria</taxon>
        <taxon>Pseudomonadales</taxon>
        <taxon>Pseudomonadaceae</taxon>
        <taxon>Pseudomonas</taxon>
    </lineage>
</organism>
<name>A0A3M5TK71_9PSED</name>
<evidence type="ECO:0000313" key="1">
    <source>
        <dbReference type="EMBL" id="RMU33939.1"/>
    </source>
</evidence>
<dbReference type="AlphaFoldDB" id="A0A3M5TK71"/>
<accession>A0A3M5TK71</accession>
<protein>
    <submittedName>
        <fullName evidence="1">Uncharacterized protein</fullName>
    </submittedName>
</protein>